<gene>
    <name evidence="1" type="ORF">BDN70DRAFT_881703</name>
</gene>
<dbReference type="Proteomes" id="UP000807469">
    <property type="component" value="Unassembled WGS sequence"/>
</dbReference>
<comment type="caution">
    <text evidence="1">The sequence shown here is derived from an EMBL/GenBank/DDBJ whole genome shotgun (WGS) entry which is preliminary data.</text>
</comment>
<keyword evidence="2" id="KW-1185">Reference proteome</keyword>
<evidence type="ECO:0000313" key="2">
    <source>
        <dbReference type="Proteomes" id="UP000807469"/>
    </source>
</evidence>
<organism evidence="1 2">
    <name type="scientific">Pholiota conissans</name>
    <dbReference type="NCBI Taxonomy" id="109636"/>
    <lineage>
        <taxon>Eukaryota</taxon>
        <taxon>Fungi</taxon>
        <taxon>Dikarya</taxon>
        <taxon>Basidiomycota</taxon>
        <taxon>Agaricomycotina</taxon>
        <taxon>Agaricomycetes</taxon>
        <taxon>Agaricomycetidae</taxon>
        <taxon>Agaricales</taxon>
        <taxon>Agaricineae</taxon>
        <taxon>Strophariaceae</taxon>
        <taxon>Pholiota</taxon>
    </lineage>
</organism>
<protein>
    <submittedName>
        <fullName evidence="1">Uncharacterized protein</fullName>
    </submittedName>
</protein>
<reference evidence="1" key="1">
    <citation type="submission" date="2020-11" db="EMBL/GenBank/DDBJ databases">
        <authorList>
            <consortium name="DOE Joint Genome Institute"/>
            <person name="Ahrendt S."/>
            <person name="Riley R."/>
            <person name="Andreopoulos W."/>
            <person name="Labutti K."/>
            <person name="Pangilinan J."/>
            <person name="Ruiz-Duenas F.J."/>
            <person name="Barrasa J.M."/>
            <person name="Sanchez-Garcia M."/>
            <person name="Camarero S."/>
            <person name="Miyauchi S."/>
            <person name="Serrano A."/>
            <person name="Linde D."/>
            <person name="Babiker R."/>
            <person name="Drula E."/>
            <person name="Ayuso-Fernandez I."/>
            <person name="Pacheco R."/>
            <person name="Padilla G."/>
            <person name="Ferreira P."/>
            <person name="Barriuso J."/>
            <person name="Kellner H."/>
            <person name="Castanera R."/>
            <person name="Alfaro M."/>
            <person name="Ramirez L."/>
            <person name="Pisabarro A.G."/>
            <person name="Kuo A."/>
            <person name="Tritt A."/>
            <person name="Lipzen A."/>
            <person name="He G."/>
            <person name="Yan M."/>
            <person name="Ng V."/>
            <person name="Cullen D."/>
            <person name="Martin F."/>
            <person name="Rosso M.-N."/>
            <person name="Henrissat B."/>
            <person name="Hibbett D."/>
            <person name="Martinez A.T."/>
            <person name="Grigoriev I.V."/>
        </authorList>
    </citation>
    <scope>NUCLEOTIDE SEQUENCE</scope>
    <source>
        <strain evidence="1">CIRM-BRFM 674</strain>
    </source>
</reference>
<dbReference type="OrthoDB" id="3210666at2759"/>
<sequence>MPDVHHHHNRSVSRRQPRPLPRHERYLYTYRLAANGTPMQFVISVEPESGKPKQGTYIFKLIFKANGIERSLGEPATKVLRVNPRELDFIVFIFPGKASIPMGCLWSVRVWLRVNSVDHRIFGEDDLWIAKDPDFNSIAEASFARLKTTVVGEQVYNAYVGRALVAFTIKWQNISNNLYKYSLEYDANGVGEVLFDDFRLRLDVDPRSITFLIFTLPTQSIPAGASHKLRVWLRSLVPIPAGDPTTSYTLPFNDSYIYQRIWKCDAFKIGSRLDFESLGPKMVMAFSSGIPETVLVQNPAPEEELMTPRLYKEKMGYGY</sequence>
<dbReference type="EMBL" id="MU155275">
    <property type="protein sequence ID" value="KAF9476990.1"/>
    <property type="molecule type" value="Genomic_DNA"/>
</dbReference>
<name>A0A9P5YZN9_9AGAR</name>
<proteinExistence type="predicted"/>
<dbReference type="AlphaFoldDB" id="A0A9P5YZN9"/>
<evidence type="ECO:0000313" key="1">
    <source>
        <dbReference type="EMBL" id="KAF9476990.1"/>
    </source>
</evidence>
<accession>A0A9P5YZN9</accession>